<evidence type="ECO:0000313" key="2">
    <source>
        <dbReference type="Proteomes" id="UP001207626"/>
    </source>
</evidence>
<proteinExistence type="predicted"/>
<reference evidence="1 2" key="1">
    <citation type="submission" date="2022-05" db="EMBL/GenBank/DDBJ databases">
        <title>Genome Sequencing of Bee-Associated Microbes.</title>
        <authorList>
            <person name="Dunlap C."/>
        </authorList>
    </citation>
    <scope>NUCLEOTIDE SEQUENCE [LARGE SCALE GENOMIC DNA]</scope>
    <source>
        <strain evidence="1 2">NRRL NRS-1438</strain>
    </source>
</reference>
<name>A0ABT4E5M6_9BACL</name>
<sequence>MDAQSLFAIRQIIRKWHRYMNGKTFGTKYVLLEVIEEQGTSSVDELANRLSLSRPSVEEALYGLIISGLIQWVPESEFSVKLTITGTKLAASARDERQKWAQRYFTNESVQEFQLLYELLHHVICELDTDNAAQRRHHYAAARMDRA</sequence>
<dbReference type="RefSeq" id="WP_268601791.1">
    <property type="nucleotide sequence ID" value="NZ_JAMDLV010000056.1"/>
</dbReference>
<dbReference type="SUPFAM" id="SSF46785">
    <property type="entry name" value="Winged helix' DNA-binding domain"/>
    <property type="match status" value="1"/>
</dbReference>
<accession>A0ABT4E5M6</accession>
<keyword evidence="2" id="KW-1185">Reference proteome</keyword>
<dbReference type="InterPro" id="IPR036388">
    <property type="entry name" value="WH-like_DNA-bd_sf"/>
</dbReference>
<dbReference type="EMBL" id="JAMDLW010000081">
    <property type="protein sequence ID" value="MCY9523546.1"/>
    <property type="molecule type" value="Genomic_DNA"/>
</dbReference>
<evidence type="ECO:0000313" key="1">
    <source>
        <dbReference type="EMBL" id="MCY9523546.1"/>
    </source>
</evidence>
<dbReference type="InterPro" id="IPR036390">
    <property type="entry name" value="WH_DNA-bd_sf"/>
</dbReference>
<organism evidence="1 2">
    <name type="scientific">Paenibacillus apiarius</name>
    <dbReference type="NCBI Taxonomy" id="46240"/>
    <lineage>
        <taxon>Bacteria</taxon>
        <taxon>Bacillati</taxon>
        <taxon>Bacillota</taxon>
        <taxon>Bacilli</taxon>
        <taxon>Bacillales</taxon>
        <taxon>Paenibacillaceae</taxon>
        <taxon>Paenibacillus</taxon>
    </lineage>
</organism>
<comment type="caution">
    <text evidence="1">The sequence shown here is derived from an EMBL/GenBank/DDBJ whole genome shotgun (WGS) entry which is preliminary data.</text>
</comment>
<dbReference type="Gene3D" id="1.10.10.10">
    <property type="entry name" value="Winged helix-like DNA-binding domain superfamily/Winged helix DNA-binding domain"/>
    <property type="match status" value="1"/>
</dbReference>
<evidence type="ECO:0008006" key="3">
    <source>
        <dbReference type="Google" id="ProtNLM"/>
    </source>
</evidence>
<gene>
    <name evidence="1" type="ORF">M5X09_28535</name>
</gene>
<protein>
    <recommendedName>
        <fullName evidence="3">MarR family transcriptional regulator</fullName>
    </recommendedName>
</protein>
<dbReference type="Proteomes" id="UP001207626">
    <property type="component" value="Unassembled WGS sequence"/>
</dbReference>